<dbReference type="PANTHER" id="PTHR21432">
    <property type="entry name" value="ACETYL-COA HYDROLASE-RELATED"/>
    <property type="match status" value="1"/>
</dbReference>
<evidence type="ECO:0000259" key="4">
    <source>
        <dbReference type="Pfam" id="PF13336"/>
    </source>
</evidence>
<dbReference type="InterPro" id="IPR038460">
    <property type="entry name" value="AcetylCoA_hyd_C_sf"/>
</dbReference>
<reference evidence="5 6" key="1">
    <citation type="submission" date="2012-01" db="EMBL/GenBank/DDBJ databases">
        <title>Complete sequence of chromosome of Clostridium pasteurianum BC1.</title>
        <authorList>
            <consortium name="US DOE Joint Genome Institute"/>
            <person name="Lucas S."/>
            <person name="Han J."/>
            <person name="Lapidus A."/>
            <person name="Cheng J.-F."/>
            <person name="Goodwin L."/>
            <person name="Pitluck S."/>
            <person name="Peters L."/>
            <person name="Mikhailova N."/>
            <person name="Teshima H."/>
            <person name="Detter J.C."/>
            <person name="Han C."/>
            <person name="Tapia R."/>
            <person name="Land M."/>
            <person name="Hauser L."/>
            <person name="Kyrpides N."/>
            <person name="Ivanova N."/>
            <person name="Pagani I."/>
            <person name="Dunn J."/>
            <person name="Taghavi S."/>
            <person name="Francis A."/>
            <person name="van der Lelie D."/>
            <person name="Woyke T."/>
        </authorList>
    </citation>
    <scope>NUCLEOTIDE SEQUENCE [LARGE SCALE GENOMIC DNA]</scope>
    <source>
        <strain evidence="5 6">BC1</strain>
    </source>
</reference>
<evidence type="ECO:0000259" key="3">
    <source>
        <dbReference type="Pfam" id="PF02550"/>
    </source>
</evidence>
<dbReference type="EMBL" id="CP003261">
    <property type="protein sequence ID" value="AGK98750.1"/>
    <property type="molecule type" value="Genomic_DNA"/>
</dbReference>
<dbReference type="InterPro" id="IPR046433">
    <property type="entry name" value="ActCoA_hydro"/>
</dbReference>
<dbReference type="GO" id="GO:0016787">
    <property type="term" value="F:hydrolase activity"/>
    <property type="evidence" value="ECO:0007669"/>
    <property type="project" value="UniProtKB-KW"/>
</dbReference>
<name>R4KGL4_CLOPA</name>
<evidence type="ECO:0000256" key="2">
    <source>
        <dbReference type="ARBA" id="ARBA00022679"/>
    </source>
</evidence>
<dbReference type="GO" id="GO:0006083">
    <property type="term" value="P:acetate metabolic process"/>
    <property type="evidence" value="ECO:0007669"/>
    <property type="project" value="InterPro"/>
</dbReference>
<evidence type="ECO:0000313" key="5">
    <source>
        <dbReference type="EMBL" id="AGK98750.1"/>
    </source>
</evidence>
<dbReference type="Proteomes" id="UP000013523">
    <property type="component" value="Chromosome"/>
</dbReference>
<dbReference type="PATRIC" id="fig|86416.3.peg.4004"/>
<dbReference type="eggNOG" id="COG0427">
    <property type="taxonomic scope" value="Bacteria"/>
</dbReference>
<dbReference type="Pfam" id="PF02550">
    <property type="entry name" value="AcetylCoA_hydro"/>
    <property type="match status" value="1"/>
</dbReference>
<dbReference type="SUPFAM" id="SSF100950">
    <property type="entry name" value="NagB/RpiA/CoA transferase-like"/>
    <property type="match status" value="2"/>
</dbReference>
<dbReference type="KEGG" id="cpas:Clopa_4007"/>
<dbReference type="InterPro" id="IPR037171">
    <property type="entry name" value="NagB/RpiA_transferase-like"/>
</dbReference>
<dbReference type="PANTHER" id="PTHR21432:SF20">
    <property type="entry name" value="ACETYL-COA HYDROLASE"/>
    <property type="match status" value="1"/>
</dbReference>
<comment type="similarity">
    <text evidence="1">Belongs to the acetyl-CoA hydrolase/transferase family.</text>
</comment>
<gene>
    <name evidence="5" type="ORF">Clopa_4007</name>
</gene>
<evidence type="ECO:0000313" key="6">
    <source>
        <dbReference type="Proteomes" id="UP000013523"/>
    </source>
</evidence>
<dbReference type="HOGENOM" id="CLU_030703_1_0_9"/>
<proteinExistence type="inferred from homology"/>
<keyword evidence="6" id="KW-1185">Reference proteome</keyword>
<dbReference type="Gene3D" id="3.40.1080.20">
    <property type="entry name" value="Acetyl-CoA hydrolase/transferase C-terminal domain"/>
    <property type="match status" value="1"/>
</dbReference>
<organism evidence="5 6">
    <name type="scientific">Clostridium pasteurianum BC1</name>
    <dbReference type="NCBI Taxonomy" id="86416"/>
    <lineage>
        <taxon>Bacteria</taxon>
        <taxon>Bacillati</taxon>
        <taxon>Bacillota</taxon>
        <taxon>Clostridia</taxon>
        <taxon>Eubacteriales</taxon>
        <taxon>Clostridiaceae</taxon>
        <taxon>Clostridium</taxon>
    </lineage>
</organism>
<dbReference type="GO" id="GO:0008775">
    <property type="term" value="F:acetate CoA-transferase activity"/>
    <property type="evidence" value="ECO:0007669"/>
    <property type="project" value="InterPro"/>
</dbReference>
<dbReference type="AlphaFoldDB" id="R4KGL4"/>
<protein>
    <submittedName>
        <fullName evidence="5">Acetyl-CoA hydrolase</fullName>
    </submittedName>
</protein>
<dbReference type="Gene3D" id="3.40.1080.10">
    <property type="entry name" value="Glutaconate Coenzyme A-transferase"/>
    <property type="match status" value="1"/>
</dbReference>
<evidence type="ECO:0000256" key="1">
    <source>
        <dbReference type="ARBA" id="ARBA00009632"/>
    </source>
</evidence>
<accession>R4KGL4</accession>
<dbReference type="STRING" id="86416.Clopa_4007"/>
<keyword evidence="2" id="KW-0808">Transferase</keyword>
<dbReference type="InterPro" id="IPR003702">
    <property type="entry name" value="ActCoA_hydro_N"/>
</dbReference>
<dbReference type="InterPro" id="IPR026888">
    <property type="entry name" value="AcetylCoA_hyd_C"/>
</dbReference>
<keyword evidence="5" id="KW-0378">Hydrolase</keyword>
<feature type="domain" description="Acetyl-CoA hydrolase/transferase N-terminal" evidence="3">
    <location>
        <begin position="100"/>
        <end position="273"/>
    </location>
</feature>
<sequence length="526" mass="58991">MFTLSIGIKYCGGCNPSYDRKNFLWKIKQLINADFENAQVDKIYDIVIVLCGCDICCADHNKIKYRFKKILVTCAEDYYEIRKYFNYIERMVFVNWKDVYKNRLVSAKEAVSKIKSNSRVVVSHAVGEPLDLIDALVENKNQYENLEIVHMVAMGKSEYVKPEMEKYFHHNALFVGASTREAVESGRAEYTPGFFYEVPRLFKEGYLSVDVALIQVSEPDEYGYCSFGVSNDYSKPGAENAKIVIAEVNKNMPRTLGDSFIHVSDINYIVESSHPLIELKPPKIGDIEKAIGKYCASLIEDGSTLQLGIGAIPDAVLLFLKNKKDLGIHSEMISDGVVELVEAGVINNKKKTLHPGKIVVTFLMGTKKLYDFVNNNPMVESYSVDYVNNPLVIMKNYKMVSINSCVQIDLMGQVCSESIGLKQISGVGGQVDFIRGTSMAEDGKAIIAIPSTAAHGKVSRIVPFLDEGAAVTTSRNEVDYIITEYGIAHLKGKTLRDRAKDLINIAHPDFRESLIIEFEKRFNCKF</sequence>
<feature type="domain" description="Acetyl-CoA hydrolase/transferase C-terminal" evidence="4">
    <location>
        <begin position="365"/>
        <end position="515"/>
    </location>
</feature>
<dbReference type="Pfam" id="PF13336">
    <property type="entry name" value="AcetylCoA_hyd_C"/>
    <property type="match status" value="1"/>
</dbReference>
<dbReference type="Gene3D" id="3.30.750.70">
    <property type="entry name" value="4-hydroxybutyrate coenzyme like domains"/>
    <property type="match status" value="1"/>
</dbReference>